<dbReference type="Gene3D" id="2.60.40.10">
    <property type="entry name" value="Immunoglobulins"/>
    <property type="match status" value="1"/>
</dbReference>
<dbReference type="AlphaFoldDB" id="A0A7R9KS02"/>
<dbReference type="SUPFAM" id="SSF81296">
    <property type="entry name" value="E set domains"/>
    <property type="match status" value="1"/>
</dbReference>
<evidence type="ECO:0000256" key="6">
    <source>
        <dbReference type="ARBA" id="ARBA00022927"/>
    </source>
</evidence>
<dbReference type="InterPro" id="IPR029175">
    <property type="entry name" value="EXOC2/Sec5"/>
</dbReference>
<feature type="domain" description="IPT/TIG" evidence="9">
    <location>
        <begin position="6"/>
        <end position="88"/>
    </location>
</feature>
<dbReference type="EMBL" id="CAJPIZ010004433">
    <property type="protein sequence ID" value="CAG2107534.1"/>
    <property type="molecule type" value="Genomic_DNA"/>
</dbReference>
<evidence type="ECO:0000256" key="3">
    <source>
        <dbReference type="ARBA" id="ARBA00017526"/>
    </source>
</evidence>
<dbReference type="PANTHER" id="PTHR13043:SF1">
    <property type="entry name" value="EXOCYST COMPLEX COMPONENT 2"/>
    <property type="match status" value="1"/>
</dbReference>
<dbReference type="GO" id="GO:0000145">
    <property type="term" value="C:exocyst"/>
    <property type="evidence" value="ECO:0007669"/>
    <property type="project" value="UniProtKB-UniRule"/>
</dbReference>
<keyword evidence="6 7" id="KW-0653">Protein transport</keyword>
<evidence type="ECO:0000256" key="1">
    <source>
        <dbReference type="ARBA" id="ARBA00002660"/>
    </source>
</evidence>
<dbReference type="PANTHER" id="PTHR13043">
    <property type="entry name" value="EXOCYST COMPLEX COMPONENT SEC5"/>
    <property type="match status" value="1"/>
</dbReference>
<dbReference type="Pfam" id="PF01833">
    <property type="entry name" value="TIG"/>
    <property type="match status" value="1"/>
</dbReference>
<evidence type="ECO:0000256" key="5">
    <source>
        <dbReference type="ARBA" id="ARBA00022483"/>
    </source>
</evidence>
<dbReference type="Proteomes" id="UP000759131">
    <property type="component" value="Unassembled WGS sequence"/>
</dbReference>
<evidence type="ECO:0000259" key="10">
    <source>
        <dbReference type="Pfam" id="PF15469"/>
    </source>
</evidence>
<dbReference type="InterPro" id="IPR014756">
    <property type="entry name" value="Ig_E-set"/>
</dbReference>
<organism evidence="11">
    <name type="scientific">Medioppia subpectinata</name>
    <dbReference type="NCBI Taxonomy" id="1979941"/>
    <lineage>
        <taxon>Eukaryota</taxon>
        <taxon>Metazoa</taxon>
        <taxon>Ecdysozoa</taxon>
        <taxon>Arthropoda</taxon>
        <taxon>Chelicerata</taxon>
        <taxon>Arachnida</taxon>
        <taxon>Acari</taxon>
        <taxon>Acariformes</taxon>
        <taxon>Sarcoptiformes</taxon>
        <taxon>Oribatida</taxon>
        <taxon>Brachypylina</taxon>
        <taxon>Oppioidea</taxon>
        <taxon>Oppiidae</taxon>
        <taxon>Medioppia</taxon>
    </lineage>
</organism>
<dbReference type="GO" id="GO:0015031">
    <property type="term" value="P:protein transport"/>
    <property type="evidence" value="ECO:0007669"/>
    <property type="project" value="UniProtKB-KW"/>
</dbReference>
<feature type="region of interest" description="Disordered" evidence="8">
    <location>
        <begin position="1"/>
        <end position="27"/>
    </location>
</feature>
<evidence type="ECO:0000256" key="8">
    <source>
        <dbReference type="SAM" id="MobiDB-lite"/>
    </source>
</evidence>
<name>A0A7R9KS02_9ACAR</name>
<dbReference type="Pfam" id="PF15469">
    <property type="entry name" value="Sec5"/>
    <property type="match status" value="1"/>
</dbReference>
<comment type="similarity">
    <text evidence="2 7">Belongs to the SEC5 family.</text>
</comment>
<evidence type="ECO:0000313" key="11">
    <source>
        <dbReference type="EMBL" id="CAD7627104.1"/>
    </source>
</evidence>
<dbReference type="InterPro" id="IPR039481">
    <property type="entry name" value="EXOC2/Sec5_N_dom"/>
</dbReference>
<evidence type="ECO:0000256" key="2">
    <source>
        <dbReference type="ARBA" id="ARBA00010578"/>
    </source>
</evidence>
<comment type="subunit">
    <text evidence="7">Component of the exocyst complex.</text>
</comment>
<accession>A0A7R9KS02</accession>
<keyword evidence="5 7" id="KW-0268">Exocytosis</keyword>
<keyword evidence="12" id="KW-1185">Reference proteome</keyword>
<feature type="domain" description="Exocyst complex component EXOC2/Sec5 N-terminal" evidence="10">
    <location>
        <begin position="128"/>
        <end position="899"/>
    </location>
</feature>
<dbReference type="InterPro" id="IPR013783">
    <property type="entry name" value="Ig-like_fold"/>
</dbReference>
<dbReference type="GO" id="GO:0006893">
    <property type="term" value="P:Golgi to plasma membrane transport"/>
    <property type="evidence" value="ECO:0007669"/>
    <property type="project" value="UniProtKB-UniRule"/>
</dbReference>
<comment type="function">
    <text evidence="1 7">Component of the exocyst complex involved in the docking of exocytic vesicles with fusion sites on the plasma membrane.</text>
</comment>
<dbReference type="FunFam" id="2.60.40.10:FF:000196">
    <property type="entry name" value="Exocyst complex component 2"/>
    <property type="match status" value="1"/>
</dbReference>
<keyword evidence="4 7" id="KW-0813">Transport</keyword>
<sequence length="910" mass="103014">MSGQSPKTTGLSPKEGPPGTKVTIRGENLGKSQEDLISVSICGVECLMYSEWLTSQKIISRSSRCKGLGDVIVTTRSGGRGSSTVQFKGYEEIVGPTKESAVWVNEDDYYQSSARHRPTSPAMMYSTDPLGLCVDDDSPTSGRSGKISDSLFRELFPDALEATPQSYANIASDHFLPDWYLLQHHNNTSFNDLKRGLDSLRAKCEAQLTPNASSAPVTFLKTNVLPVIECLDALKALHLALKKDKQEVGPDLNAKVDDLIRKSTEEAHAIFDAVLSRKDKADSTRNALNVLQRYRFLFNLPSNIDKSILKGDYDIVINDFSRAKSLFSNTSVNVFAKVYSEVVQRVEKFRAMLNEKLRLSCCQNDGRNVDEVKRLIRYLNSLDQSGDPAWDSINTIKQTLLSSVEKCRDKHKNSKPKPVAIEAEDMSDNEESVGYPVEAPKQIQFVEELTNLFNQSFPDLFRLGTAYLNGDLYTKETFEQLRAKDDVFHKEMVEKPIQTLCDEMRAAILPNSIKNMPHVQQWSYEIDEQLVLWLPYCLRCVINCCSNLSKLELSSNPNQNVLKPLIQLIFDLRVHSMQCLFNQSASEIKNLHTKEMWDIQLDDTVGARTQLPLLYECKVVEILQLVRETVLQVRGTDDTDIFSQINVQGSVKQLAQTLLQSFICALEKTVSTPHNSPSSTPKALPRLEDRTLIVLCNCGFTYNQVIPRLHESFEKFGYPDMNLVMKITQNKFKDLENRLFDQYIEGKCDVVIGGIEPAMYLFETEWFTTNATPSDVSYYVKEMLMNLIEIQAEVYQIAPALVEKVMYFIVESALEEVERLYDSIAAKITDTARVQSVIDIGALRLAFAHSRQELTVLSNKKLNECLNCLLVHNYDINDDLVDKILNTFEQSMHLQLSCFRYEFEGLLLTV</sequence>
<evidence type="ECO:0000259" key="9">
    <source>
        <dbReference type="Pfam" id="PF01833"/>
    </source>
</evidence>
<dbReference type="OrthoDB" id="26242at2759"/>
<dbReference type="GO" id="GO:0006887">
    <property type="term" value="P:exocytosis"/>
    <property type="evidence" value="ECO:0007669"/>
    <property type="project" value="UniProtKB-KW"/>
</dbReference>
<evidence type="ECO:0000256" key="7">
    <source>
        <dbReference type="RuleBase" id="RU365069"/>
    </source>
</evidence>
<evidence type="ECO:0000313" key="12">
    <source>
        <dbReference type="Proteomes" id="UP000759131"/>
    </source>
</evidence>
<reference evidence="11" key="1">
    <citation type="submission" date="2020-11" db="EMBL/GenBank/DDBJ databases">
        <authorList>
            <person name="Tran Van P."/>
        </authorList>
    </citation>
    <scope>NUCLEOTIDE SEQUENCE</scope>
</reference>
<gene>
    <name evidence="11" type="ORF">OSB1V03_LOCUS7534</name>
</gene>
<protein>
    <recommendedName>
        <fullName evidence="3 7">Exocyst complex component 2</fullName>
    </recommendedName>
</protein>
<proteinExistence type="inferred from homology"/>
<feature type="compositionally biased region" description="Polar residues" evidence="8">
    <location>
        <begin position="1"/>
        <end position="11"/>
    </location>
</feature>
<dbReference type="InterPro" id="IPR002909">
    <property type="entry name" value="IPT_dom"/>
</dbReference>
<dbReference type="EMBL" id="OC859008">
    <property type="protein sequence ID" value="CAD7627104.1"/>
    <property type="molecule type" value="Genomic_DNA"/>
</dbReference>
<evidence type="ECO:0000256" key="4">
    <source>
        <dbReference type="ARBA" id="ARBA00022448"/>
    </source>
</evidence>